<keyword evidence="5" id="KW-1185">Reference proteome</keyword>
<feature type="repeat" description="ANK" evidence="3">
    <location>
        <begin position="170"/>
        <end position="202"/>
    </location>
</feature>
<keyword evidence="2 3" id="KW-0040">ANK repeat</keyword>
<dbReference type="InterPro" id="IPR050889">
    <property type="entry name" value="Dendritic_Spine_Reg/Scaffold"/>
</dbReference>
<feature type="repeat" description="ANK" evidence="3">
    <location>
        <begin position="38"/>
        <end position="70"/>
    </location>
</feature>
<feature type="repeat" description="ANK" evidence="3">
    <location>
        <begin position="137"/>
        <end position="169"/>
    </location>
</feature>
<dbReference type="Proteomes" id="UP000602510">
    <property type="component" value="Unassembled WGS sequence"/>
</dbReference>
<reference evidence="4" key="1">
    <citation type="submission" date="2020-04" db="EMBL/GenBank/DDBJ databases">
        <title>Hybrid Assembly of Korean Phytophthora infestans isolates.</title>
        <authorList>
            <person name="Prokchorchik M."/>
            <person name="Lee Y."/>
            <person name="Seo J."/>
            <person name="Cho J.-H."/>
            <person name="Park Y.-E."/>
            <person name="Jang D.-C."/>
            <person name="Im J.-S."/>
            <person name="Choi J.-G."/>
            <person name="Park H.-J."/>
            <person name="Lee G.-B."/>
            <person name="Lee Y.-G."/>
            <person name="Hong S.-Y."/>
            <person name="Cho K."/>
            <person name="Sohn K.H."/>
        </authorList>
    </citation>
    <scope>NUCLEOTIDE SEQUENCE</scope>
    <source>
        <strain evidence="4">KR_1_A1</strain>
    </source>
</reference>
<accession>A0A833WJH5</accession>
<dbReference type="InterPro" id="IPR036770">
    <property type="entry name" value="Ankyrin_rpt-contain_sf"/>
</dbReference>
<organism evidence="4 5">
    <name type="scientific">Phytophthora infestans</name>
    <name type="common">Potato late blight agent</name>
    <name type="synonym">Botrytis infestans</name>
    <dbReference type="NCBI Taxonomy" id="4787"/>
    <lineage>
        <taxon>Eukaryota</taxon>
        <taxon>Sar</taxon>
        <taxon>Stramenopiles</taxon>
        <taxon>Oomycota</taxon>
        <taxon>Peronosporomycetes</taxon>
        <taxon>Peronosporales</taxon>
        <taxon>Peronosporaceae</taxon>
        <taxon>Phytophthora</taxon>
    </lineage>
</organism>
<dbReference type="PANTHER" id="PTHR24166">
    <property type="entry name" value="ROLLING PEBBLES, ISOFORM B"/>
    <property type="match status" value="1"/>
</dbReference>
<evidence type="ECO:0000256" key="2">
    <source>
        <dbReference type="ARBA" id="ARBA00023043"/>
    </source>
</evidence>
<dbReference type="EMBL" id="WSZM01000091">
    <property type="protein sequence ID" value="KAF4043237.1"/>
    <property type="molecule type" value="Genomic_DNA"/>
</dbReference>
<feature type="repeat" description="ANK" evidence="3">
    <location>
        <begin position="272"/>
        <end position="304"/>
    </location>
</feature>
<dbReference type="Pfam" id="PF12796">
    <property type="entry name" value="Ank_2"/>
    <property type="match status" value="2"/>
</dbReference>
<keyword evidence="1" id="KW-0677">Repeat</keyword>
<sequence length="485" mass="54177">MIFNRFGVSLLKLVASDSTVSSPQIRFCSWEYFHLPTIGASALLTAAWDGCAEIIEFLLEAGQDPDTFDSGGLTAMMVAILRFNVVVMRCVFRNGEAIRRNLVVDWLKEENQLLQHILAVVELLLRFGATVNARNQEGSTALHYAGNGDALVVAKYLLENGADIDAQDQFGKTPLHHSIREGSLLVVYLLVSRGAQIDIKDVDWVTPLMLAIQQCSMNMLQILLNEHHLVVTPQRKHFAASVLFSAVESEVEEAVRLIIEEEYSLVMVRNSEDETPLHRAIVRRNPQIMELLMRQNLDDDMLTALTKHGDSPVHYAARFGTIHELETLLLPLVTLFGDLQALEIEINPLNATNKEGFTCLYLAGTCRVNSSREEGDAILPLLLRHGARLFRPELVVIPLGTGSSEQIIFHDQVRRGMAAWIREASDRNNEITTDDGDANGFDMRTSNILLTELCVEWIACVLSVSPHSSTAVNERHHSWPVCYKS</sequence>
<evidence type="ECO:0000313" key="5">
    <source>
        <dbReference type="Proteomes" id="UP000602510"/>
    </source>
</evidence>
<evidence type="ECO:0000256" key="3">
    <source>
        <dbReference type="PROSITE-ProRule" id="PRU00023"/>
    </source>
</evidence>
<dbReference type="PROSITE" id="PS50088">
    <property type="entry name" value="ANK_REPEAT"/>
    <property type="match status" value="4"/>
</dbReference>
<dbReference type="AlphaFoldDB" id="A0A833WJH5"/>
<comment type="caution">
    <text evidence="4">The sequence shown here is derived from an EMBL/GenBank/DDBJ whole genome shotgun (WGS) entry which is preliminary data.</text>
</comment>
<dbReference type="SUPFAM" id="SSF48403">
    <property type="entry name" value="Ankyrin repeat"/>
    <property type="match status" value="1"/>
</dbReference>
<evidence type="ECO:0000256" key="1">
    <source>
        <dbReference type="ARBA" id="ARBA00022737"/>
    </source>
</evidence>
<dbReference type="PANTHER" id="PTHR24166:SF48">
    <property type="entry name" value="PROTEIN VAPYRIN"/>
    <property type="match status" value="1"/>
</dbReference>
<gene>
    <name evidence="4" type="ORF">GN244_ATG04445</name>
</gene>
<dbReference type="Gene3D" id="1.25.40.20">
    <property type="entry name" value="Ankyrin repeat-containing domain"/>
    <property type="match status" value="2"/>
</dbReference>
<name>A0A833WJH5_PHYIN</name>
<dbReference type="PROSITE" id="PS50297">
    <property type="entry name" value="ANK_REP_REGION"/>
    <property type="match status" value="3"/>
</dbReference>
<protein>
    <submittedName>
        <fullName evidence="4">Ankyrin repeats (3 copies)</fullName>
    </submittedName>
</protein>
<dbReference type="SMART" id="SM00248">
    <property type="entry name" value="ANK"/>
    <property type="match status" value="8"/>
</dbReference>
<dbReference type="InterPro" id="IPR002110">
    <property type="entry name" value="Ankyrin_rpt"/>
</dbReference>
<evidence type="ECO:0000313" key="4">
    <source>
        <dbReference type="EMBL" id="KAF4043237.1"/>
    </source>
</evidence>
<proteinExistence type="predicted"/>